<dbReference type="RefSeq" id="WP_270049125.1">
    <property type="nucleotide sequence ID" value="NZ_AZOD01000034.1"/>
</dbReference>
<organism evidence="1 2">
    <name type="scientific">Ignatzschineria larvae DSM 13226</name>
    <dbReference type="NCBI Taxonomy" id="1111732"/>
    <lineage>
        <taxon>Bacteria</taxon>
        <taxon>Pseudomonadati</taxon>
        <taxon>Pseudomonadota</taxon>
        <taxon>Gammaproteobacteria</taxon>
        <taxon>Cardiobacteriales</taxon>
        <taxon>Ignatzschineriaceae</taxon>
        <taxon>Ignatzschineria</taxon>
    </lineage>
</organism>
<dbReference type="Proteomes" id="UP001449178">
    <property type="component" value="Chromosome"/>
</dbReference>
<keyword evidence="2" id="KW-1185">Reference proteome</keyword>
<evidence type="ECO:0000313" key="1">
    <source>
        <dbReference type="EMBL" id="WZW87240.1"/>
    </source>
</evidence>
<accession>A0ABZ3BXJ0</accession>
<sequence>MVRVTQFIMRTSAMTEMIRNCNSVTAITTVFPLTALKTSVI</sequence>
<evidence type="ECO:0000313" key="2">
    <source>
        <dbReference type="Proteomes" id="UP001449178"/>
    </source>
</evidence>
<gene>
    <name evidence="1" type="ORF">WMO13_07605</name>
</gene>
<protein>
    <submittedName>
        <fullName evidence="1">Uncharacterized protein</fullName>
    </submittedName>
</protein>
<dbReference type="EMBL" id="CP150637">
    <property type="protein sequence ID" value="WZW87240.1"/>
    <property type="molecule type" value="Genomic_DNA"/>
</dbReference>
<proteinExistence type="predicted"/>
<reference evidence="1 2" key="1">
    <citation type="submission" date="2024-03" db="EMBL/GenBank/DDBJ databases">
        <title>Complete Genome Sequence and Annotation of Ignatzschineria larvae DSM 13226.</title>
        <authorList>
            <person name="Cantrell E."/>
            <person name="Burcham Z.M."/>
        </authorList>
    </citation>
    <scope>NUCLEOTIDE SEQUENCE [LARGE SCALE GENOMIC DNA]</scope>
    <source>
        <strain evidence="1 2">DSM 13226</strain>
    </source>
</reference>
<name>A0ABZ3BXJ0_9GAMM</name>